<evidence type="ECO:0000313" key="8">
    <source>
        <dbReference type="EMBL" id="BAU58847.1"/>
    </source>
</evidence>
<comment type="subcellular location">
    <subcellularLocation>
        <location evidence="6">Cell membrane</location>
        <topology evidence="6">Multi-pass membrane protein</topology>
    </subcellularLocation>
    <subcellularLocation>
        <location evidence="1">Membrane</location>
        <topology evidence="1">Multi-pass membrane protein</topology>
    </subcellularLocation>
</comment>
<feature type="transmembrane region" description="Helical" evidence="7">
    <location>
        <begin position="12"/>
        <end position="30"/>
    </location>
</feature>
<sequence>MDLLFDPLFRLPFFAGLTASVVVAIIGLYLRLRAEWLAALGFAHLAGAGGVAGVLLGAPALAAALAASALAVLIKGLLRRSGNDVYAWLILFGWAAMLIGASLTHHAKILGDALVDGQLYFASTAELWSTLSIAAAATIILPLISRRLLRNELFPGHDQANAKSLWPVTVGFDLLAAAAIAVTALVMGVMAAFAMVFIPPWIAFALSGGWRLAVLWSALLAAALYTAAYVTAMLADMPFAPVLVALAVAIAPLRFLASLKPTNREAA</sequence>
<name>A0A0X8XBU1_HALHR</name>
<evidence type="ECO:0000313" key="9">
    <source>
        <dbReference type="Proteomes" id="UP000218890"/>
    </source>
</evidence>
<feature type="transmembrane region" description="Helical" evidence="7">
    <location>
        <begin position="239"/>
        <end position="257"/>
    </location>
</feature>
<keyword evidence="6" id="KW-0813">Transport</keyword>
<evidence type="ECO:0000256" key="3">
    <source>
        <dbReference type="ARBA" id="ARBA00022692"/>
    </source>
</evidence>
<evidence type="ECO:0000256" key="2">
    <source>
        <dbReference type="ARBA" id="ARBA00008034"/>
    </source>
</evidence>
<comment type="similarity">
    <text evidence="2 6">Belongs to the ABC-3 integral membrane protein family.</text>
</comment>
<feature type="transmembrane region" description="Helical" evidence="7">
    <location>
        <begin position="127"/>
        <end position="144"/>
    </location>
</feature>
<feature type="transmembrane region" description="Helical" evidence="7">
    <location>
        <begin position="210"/>
        <end position="232"/>
    </location>
</feature>
<organism evidence="8 9">
    <name type="scientific">Halorhodospira halochloris</name>
    <name type="common">Ectothiorhodospira halochloris</name>
    <dbReference type="NCBI Taxonomy" id="1052"/>
    <lineage>
        <taxon>Bacteria</taxon>
        <taxon>Pseudomonadati</taxon>
        <taxon>Pseudomonadota</taxon>
        <taxon>Gammaproteobacteria</taxon>
        <taxon>Chromatiales</taxon>
        <taxon>Ectothiorhodospiraceae</taxon>
        <taxon>Halorhodospira</taxon>
    </lineage>
</organism>
<feature type="transmembrane region" description="Helical" evidence="7">
    <location>
        <begin position="85"/>
        <end position="107"/>
    </location>
</feature>
<dbReference type="Pfam" id="PF00950">
    <property type="entry name" value="ABC-3"/>
    <property type="match status" value="1"/>
</dbReference>
<gene>
    <name evidence="8" type="ORF">HH1059_21370</name>
</gene>
<dbReference type="SUPFAM" id="SSF81345">
    <property type="entry name" value="ABC transporter involved in vitamin B12 uptake, BtuC"/>
    <property type="match status" value="1"/>
</dbReference>
<dbReference type="KEGG" id="hhk:HH1059_21370"/>
<protein>
    <submittedName>
        <fullName evidence="8">Zinc ABC transporter</fullName>
    </submittedName>
</protein>
<dbReference type="AlphaFoldDB" id="A0A0X8XBU1"/>
<dbReference type="GO" id="GO:0043190">
    <property type="term" value="C:ATP-binding cassette (ABC) transporter complex"/>
    <property type="evidence" value="ECO:0007669"/>
    <property type="project" value="InterPro"/>
</dbReference>
<evidence type="ECO:0000256" key="4">
    <source>
        <dbReference type="ARBA" id="ARBA00022989"/>
    </source>
</evidence>
<reference evidence="8" key="1">
    <citation type="submission" date="2016-02" db="EMBL/GenBank/DDBJ databases">
        <title>Halorhodospira halochloris DSM-1059 complete genome, version 2.</title>
        <authorList>
            <person name="Tsukatani Y."/>
        </authorList>
    </citation>
    <scope>NUCLEOTIDE SEQUENCE</scope>
    <source>
        <strain evidence="8">DSM 1059</strain>
    </source>
</reference>
<evidence type="ECO:0000256" key="7">
    <source>
        <dbReference type="SAM" id="Phobius"/>
    </source>
</evidence>
<evidence type="ECO:0000256" key="5">
    <source>
        <dbReference type="ARBA" id="ARBA00023136"/>
    </source>
</evidence>
<keyword evidence="9" id="KW-1185">Reference proteome</keyword>
<dbReference type="OrthoDB" id="9180660at2"/>
<evidence type="ECO:0000256" key="6">
    <source>
        <dbReference type="RuleBase" id="RU003943"/>
    </source>
</evidence>
<keyword evidence="3 6" id="KW-0812">Transmembrane</keyword>
<dbReference type="InterPro" id="IPR001626">
    <property type="entry name" value="ABC_TroCD"/>
</dbReference>
<feature type="transmembrane region" description="Helical" evidence="7">
    <location>
        <begin position="165"/>
        <end position="198"/>
    </location>
</feature>
<dbReference type="EMBL" id="AP017372">
    <property type="protein sequence ID" value="BAU58847.1"/>
    <property type="molecule type" value="Genomic_DNA"/>
</dbReference>
<keyword evidence="5 7" id="KW-0472">Membrane</keyword>
<feature type="transmembrane region" description="Helical" evidence="7">
    <location>
        <begin position="61"/>
        <end position="78"/>
    </location>
</feature>
<feature type="transmembrane region" description="Helical" evidence="7">
    <location>
        <begin position="37"/>
        <end position="55"/>
    </location>
</feature>
<dbReference type="Proteomes" id="UP000218890">
    <property type="component" value="Chromosome"/>
</dbReference>
<evidence type="ECO:0000256" key="1">
    <source>
        <dbReference type="ARBA" id="ARBA00004141"/>
    </source>
</evidence>
<keyword evidence="4 7" id="KW-1133">Transmembrane helix</keyword>
<accession>A0A0X8XBU1</accession>
<proteinExistence type="inferred from homology"/>
<dbReference type="InterPro" id="IPR037294">
    <property type="entry name" value="ABC_BtuC-like"/>
</dbReference>
<dbReference type="RefSeq" id="WP_096410137.1">
    <property type="nucleotide sequence ID" value="NZ_AP017372.2"/>
</dbReference>
<dbReference type="GO" id="GO:0055085">
    <property type="term" value="P:transmembrane transport"/>
    <property type="evidence" value="ECO:0007669"/>
    <property type="project" value="InterPro"/>
</dbReference>